<accession>A0A074ZJJ8</accession>
<evidence type="ECO:0000313" key="2">
    <source>
        <dbReference type="EMBL" id="KEQ98656.1"/>
    </source>
</evidence>
<organism evidence="2 3">
    <name type="scientific">Aureobasidium subglaciale (strain EXF-2481)</name>
    <name type="common">Aureobasidium pullulans var. subglaciale</name>
    <dbReference type="NCBI Taxonomy" id="1043005"/>
    <lineage>
        <taxon>Eukaryota</taxon>
        <taxon>Fungi</taxon>
        <taxon>Dikarya</taxon>
        <taxon>Ascomycota</taxon>
        <taxon>Pezizomycotina</taxon>
        <taxon>Dothideomycetes</taxon>
        <taxon>Dothideomycetidae</taxon>
        <taxon>Dothideales</taxon>
        <taxon>Saccotheciaceae</taxon>
        <taxon>Aureobasidium</taxon>
    </lineage>
</organism>
<dbReference type="RefSeq" id="XP_013347396.1">
    <property type="nucleotide sequence ID" value="XM_013491942.1"/>
</dbReference>
<keyword evidence="1" id="KW-0732">Signal</keyword>
<dbReference type="HOGENOM" id="CLU_2483000_0_0_1"/>
<dbReference type="InParanoid" id="A0A074ZJJ8"/>
<protein>
    <submittedName>
        <fullName evidence="2">Uncharacterized protein</fullName>
    </submittedName>
</protein>
<feature type="signal peptide" evidence="1">
    <location>
        <begin position="1"/>
        <end position="24"/>
    </location>
</feature>
<gene>
    <name evidence="2" type="ORF">AUEXF2481DRAFT_35975</name>
</gene>
<evidence type="ECO:0000256" key="1">
    <source>
        <dbReference type="SAM" id="SignalP"/>
    </source>
</evidence>
<sequence>MADCNLMFLFHLSLLVNVTPLSKATNNFPTYCETGIPLSHGRNEKPDMGKYAVSIVRFIFSWLHLSIHLHRSSMKTLGSSSQYTYDG</sequence>
<reference evidence="2 3" key="1">
    <citation type="journal article" date="2014" name="BMC Genomics">
        <title>Genome sequencing of four Aureobasidium pullulans varieties: biotechnological potential, stress tolerance, and description of new species.</title>
        <authorList>
            <person name="Gostin Ar C."/>
            <person name="Ohm R.A."/>
            <person name="Kogej T."/>
            <person name="Sonjak S."/>
            <person name="Turk M."/>
            <person name="Zajc J."/>
            <person name="Zalar P."/>
            <person name="Grube M."/>
            <person name="Sun H."/>
            <person name="Han J."/>
            <person name="Sharma A."/>
            <person name="Chiniquy J."/>
            <person name="Ngan C.Y."/>
            <person name="Lipzen A."/>
            <person name="Barry K."/>
            <person name="Grigoriev I.V."/>
            <person name="Gunde-Cimerman N."/>
        </authorList>
    </citation>
    <scope>NUCLEOTIDE SEQUENCE [LARGE SCALE GENOMIC DNA]</scope>
    <source>
        <strain evidence="2 3">EXF-2481</strain>
    </source>
</reference>
<dbReference type="Proteomes" id="UP000030641">
    <property type="component" value="Unassembled WGS sequence"/>
</dbReference>
<feature type="chain" id="PRO_5001704105" evidence="1">
    <location>
        <begin position="25"/>
        <end position="87"/>
    </location>
</feature>
<keyword evidence="3" id="KW-1185">Reference proteome</keyword>
<dbReference type="GeneID" id="25365447"/>
<proteinExistence type="predicted"/>
<evidence type="ECO:0000313" key="3">
    <source>
        <dbReference type="Proteomes" id="UP000030641"/>
    </source>
</evidence>
<dbReference type="AlphaFoldDB" id="A0A074ZJJ8"/>
<dbReference type="EMBL" id="KL584751">
    <property type="protein sequence ID" value="KEQ98656.1"/>
    <property type="molecule type" value="Genomic_DNA"/>
</dbReference>
<name>A0A074ZJJ8_AURSE</name>